<sequence>MKSILILSALTVLLSGCAAMSVEQCKTANWLSVGEKDGSAGHESRLDKYYSSCQKANIVPNQSLYEKGYQQGLGYYCQPENIFSEALDGRGDYRVCPAEKRQTLRPYYQAANEYYLADAEFSRSQSEMNRYLKELERTDLSSKVRDDYKKRLYDLRINSSSIQSRYHNAVRNMERFKAEHGLN</sequence>
<reference evidence="2" key="1">
    <citation type="submission" date="2022-09" db="EMBL/GenBank/DDBJ databases">
        <title>Intensive care unit water sources are persistently colonized with multi-drug resistant bacteria and are the site of extensive horizontal gene transfer of antibiotic resistance genes.</title>
        <authorList>
            <person name="Diorio-Toth L."/>
        </authorList>
    </citation>
    <scope>NUCLEOTIDE SEQUENCE</scope>
    <source>
        <strain evidence="2">GD04005</strain>
    </source>
</reference>
<evidence type="ECO:0000256" key="1">
    <source>
        <dbReference type="SAM" id="SignalP"/>
    </source>
</evidence>
<dbReference type="Proteomes" id="UP001159329">
    <property type="component" value="Unassembled WGS sequence"/>
</dbReference>
<accession>A0AA42I7D7</accession>
<dbReference type="PROSITE" id="PS51257">
    <property type="entry name" value="PROKAR_LIPOPROTEIN"/>
    <property type="match status" value="1"/>
</dbReference>
<dbReference type="AlphaFoldDB" id="A0AA42I7D7"/>
<gene>
    <name evidence="2" type="ORF">N7644_03095</name>
</gene>
<evidence type="ECO:0000313" key="2">
    <source>
        <dbReference type="EMBL" id="MDH0562662.1"/>
    </source>
</evidence>
<keyword evidence="1" id="KW-0732">Signal</keyword>
<name>A0AA42I7D7_9GAMM</name>
<feature type="chain" id="PRO_5041416507" evidence="1">
    <location>
        <begin position="22"/>
        <end position="183"/>
    </location>
</feature>
<dbReference type="InterPro" id="IPR021242">
    <property type="entry name" value="DUF2799"/>
</dbReference>
<proteinExistence type="predicted"/>
<dbReference type="RefSeq" id="WP_279694382.1">
    <property type="nucleotide sequence ID" value="NZ_JAOEEO010000001.1"/>
</dbReference>
<comment type="caution">
    <text evidence="2">The sequence shown here is derived from an EMBL/GenBank/DDBJ whole genome shotgun (WGS) entry which is preliminary data.</text>
</comment>
<evidence type="ECO:0000313" key="3">
    <source>
        <dbReference type="Proteomes" id="UP001159329"/>
    </source>
</evidence>
<dbReference type="Pfam" id="PF10973">
    <property type="entry name" value="DUF2799"/>
    <property type="match status" value="1"/>
</dbReference>
<dbReference type="EMBL" id="JAOEEO010000001">
    <property type="protein sequence ID" value="MDH0562662.1"/>
    <property type="molecule type" value="Genomic_DNA"/>
</dbReference>
<protein>
    <submittedName>
        <fullName evidence="2">DUF2799 domain-containing protein</fullName>
    </submittedName>
</protein>
<feature type="signal peptide" evidence="1">
    <location>
        <begin position="1"/>
        <end position="21"/>
    </location>
</feature>
<organism evidence="2 3">
    <name type="scientific">Acinetobacter courvalinii</name>
    <dbReference type="NCBI Taxonomy" id="280147"/>
    <lineage>
        <taxon>Bacteria</taxon>
        <taxon>Pseudomonadati</taxon>
        <taxon>Pseudomonadota</taxon>
        <taxon>Gammaproteobacteria</taxon>
        <taxon>Moraxellales</taxon>
        <taxon>Moraxellaceae</taxon>
        <taxon>Acinetobacter</taxon>
    </lineage>
</organism>